<gene>
    <name evidence="2" type="ORF">HMPREF9225_1519</name>
</gene>
<keyword evidence="1" id="KW-0472">Membrane</keyword>
<reference evidence="2 3" key="1">
    <citation type="submission" date="2010-07" db="EMBL/GenBank/DDBJ databases">
        <authorList>
            <person name="Muzny D."/>
            <person name="Qin X."/>
            <person name="Deng J."/>
            <person name="Jiang H."/>
            <person name="Liu Y."/>
            <person name="Qu J."/>
            <person name="Song X.-Z."/>
            <person name="Zhang L."/>
            <person name="Thornton R."/>
            <person name="Coyle M."/>
            <person name="Francisco L."/>
            <person name="Jackson L."/>
            <person name="Javaid M."/>
            <person name="Korchina V."/>
            <person name="Kovar C."/>
            <person name="Mata R."/>
            <person name="Mathew T."/>
            <person name="Ngo R."/>
            <person name="Nguyen L."/>
            <person name="Nguyen N."/>
            <person name="Okwuonu G."/>
            <person name="Ongeri F."/>
            <person name="Pham C."/>
            <person name="Simmons D."/>
            <person name="Wilczek-Boney K."/>
            <person name="Hale W."/>
            <person name="Jakkamsetti A."/>
            <person name="Pham P."/>
            <person name="Ruth R."/>
            <person name="San Lucas F."/>
            <person name="Warren J."/>
            <person name="Zhang J."/>
            <person name="Zhao Z."/>
            <person name="Zhou C."/>
            <person name="Zhu D."/>
            <person name="Lee S."/>
            <person name="Bess C."/>
            <person name="Blankenburg K."/>
            <person name="Forbes L."/>
            <person name="Fu Q."/>
            <person name="Gubbala S."/>
            <person name="Hirani K."/>
            <person name="Jayaseelan J.C."/>
            <person name="Lara F."/>
            <person name="Munidasa M."/>
            <person name="Palculict T."/>
            <person name="Patil S."/>
            <person name="Pu L.-L."/>
            <person name="Saada N."/>
            <person name="Tang L."/>
            <person name="Weissenberger G."/>
            <person name="Zhu Y."/>
            <person name="Hemphill L."/>
            <person name="Shang Y."/>
            <person name="Youmans B."/>
            <person name="Ayvaz T."/>
            <person name="Ross M."/>
            <person name="Santibanez J."/>
            <person name="Aqrawi P."/>
            <person name="Gross S."/>
            <person name="Joshi V."/>
            <person name="Fowler G."/>
            <person name="Nazareth L."/>
            <person name="Reid J."/>
            <person name="Worley K."/>
            <person name="Petrosino J."/>
            <person name="Highlander S."/>
            <person name="Gibbs R."/>
        </authorList>
    </citation>
    <scope>NUCLEOTIDE SEQUENCE [LARGE SCALE GENOMIC DNA]</scope>
    <source>
        <strain evidence="2 3">ATCC BAA-1640</strain>
    </source>
</reference>
<dbReference type="STRING" id="862517.HMPREF9225_1519"/>
<keyword evidence="1" id="KW-0812">Transmembrane</keyword>
<sequence>MRRNGYVLLTSLITISIILVLAISIIKIGVNRVNSLKNIENQVQADYIPESIVNIIFGEHIDELEKFYENNYSSLESPMTLPFDFSKYYDADITATIQSDPAFNYNKFLIRITSKYKGITTRCVAGGHDINDIYLKKEGISLEDSENLSIFKFYEPRVLTKIHLKNENEIFLDNDEIVIKDVETNKIVERFPSYIFVAIINDGRLVFRDSIFIKGMFINNGEIDNEFDFTVRGILIDFSKKSQNIIVKGTAAYYVKPKKLIYNFNFLKDIRYDLPKYFNFKLDKITTSDIVN</sequence>
<name>E0NMY0_9FIRM</name>
<protein>
    <submittedName>
        <fullName evidence="2">Uncharacterized protein</fullName>
    </submittedName>
</protein>
<feature type="transmembrane region" description="Helical" evidence="1">
    <location>
        <begin position="6"/>
        <end position="30"/>
    </location>
</feature>
<accession>E0NMY0</accession>
<organism evidence="2 3">
    <name type="scientific">Peptoniphilus duerdenii ATCC BAA-1640</name>
    <dbReference type="NCBI Taxonomy" id="862517"/>
    <lineage>
        <taxon>Bacteria</taxon>
        <taxon>Bacillati</taxon>
        <taxon>Bacillota</taxon>
        <taxon>Tissierellia</taxon>
        <taxon>Tissierellales</taxon>
        <taxon>Peptoniphilaceae</taxon>
        <taxon>Peptoniphilus</taxon>
    </lineage>
</organism>
<comment type="caution">
    <text evidence="2">The sequence shown here is derived from an EMBL/GenBank/DDBJ whole genome shotgun (WGS) entry which is preliminary data.</text>
</comment>
<dbReference type="EMBL" id="AEEH01000047">
    <property type="protein sequence ID" value="EFM24948.1"/>
    <property type="molecule type" value="Genomic_DNA"/>
</dbReference>
<evidence type="ECO:0000256" key="1">
    <source>
        <dbReference type="SAM" id="Phobius"/>
    </source>
</evidence>
<keyword evidence="1" id="KW-1133">Transmembrane helix</keyword>
<evidence type="ECO:0000313" key="2">
    <source>
        <dbReference type="EMBL" id="EFM24948.1"/>
    </source>
</evidence>
<proteinExistence type="predicted"/>
<dbReference type="Proteomes" id="UP000003280">
    <property type="component" value="Unassembled WGS sequence"/>
</dbReference>
<evidence type="ECO:0000313" key="3">
    <source>
        <dbReference type="Proteomes" id="UP000003280"/>
    </source>
</evidence>
<dbReference type="RefSeq" id="WP_008902309.1">
    <property type="nucleotide sequence ID" value="NZ_GL397071.1"/>
</dbReference>
<dbReference type="HOGENOM" id="CLU_952651_0_0_9"/>
<dbReference type="AlphaFoldDB" id="E0NMY0"/>
<keyword evidence="3" id="KW-1185">Reference proteome</keyword>